<evidence type="ECO:0000256" key="5">
    <source>
        <dbReference type="ARBA" id="ARBA00022801"/>
    </source>
</evidence>
<feature type="compositionally biased region" description="Basic residues" evidence="7">
    <location>
        <begin position="1"/>
        <end position="13"/>
    </location>
</feature>
<dbReference type="InterPro" id="IPR036286">
    <property type="entry name" value="LexA/Signal_pep-like_sf"/>
</dbReference>
<comment type="catalytic activity">
    <reaction evidence="1 6">
        <text>Cleavage of hydrophobic, N-terminal signal or leader sequences from secreted and periplasmic proteins.</text>
        <dbReference type="EC" id="3.4.21.89"/>
    </reaction>
</comment>
<dbReference type="PANTHER" id="PTHR43390:SF1">
    <property type="entry name" value="CHLOROPLAST PROCESSING PEPTIDASE"/>
    <property type="match status" value="1"/>
</dbReference>
<dbReference type="Pfam" id="PF10502">
    <property type="entry name" value="Peptidase_S26"/>
    <property type="match status" value="1"/>
</dbReference>
<dbReference type="RefSeq" id="WP_311672592.1">
    <property type="nucleotide sequence ID" value="NZ_JAVREQ010000005.1"/>
</dbReference>
<feature type="compositionally biased region" description="Basic residues" evidence="7">
    <location>
        <begin position="327"/>
        <end position="340"/>
    </location>
</feature>
<dbReference type="Gene3D" id="2.10.109.10">
    <property type="entry name" value="Umud Fragment, subunit A"/>
    <property type="match status" value="1"/>
</dbReference>
<accession>A0ABU2NRX7</accession>
<dbReference type="CDD" id="cd06530">
    <property type="entry name" value="S26_SPase_I"/>
    <property type="match status" value="1"/>
</dbReference>
<dbReference type="GO" id="GO:0009003">
    <property type="term" value="F:signal peptidase activity"/>
    <property type="evidence" value="ECO:0007669"/>
    <property type="project" value="UniProtKB-EC"/>
</dbReference>
<dbReference type="PANTHER" id="PTHR43390">
    <property type="entry name" value="SIGNAL PEPTIDASE I"/>
    <property type="match status" value="1"/>
</dbReference>
<evidence type="ECO:0000256" key="6">
    <source>
        <dbReference type="RuleBase" id="RU362042"/>
    </source>
</evidence>
<evidence type="ECO:0000313" key="10">
    <source>
        <dbReference type="Proteomes" id="UP001183414"/>
    </source>
</evidence>
<protein>
    <recommendedName>
        <fullName evidence="4 6">Signal peptidase I</fullName>
        <ecNumber evidence="4 6">3.4.21.89</ecNumber>
    </recommendedName>
</protein>
<keyword evidence="6" id="KW-0812">Transmembrane</keyword>
<evidence type="ECO:0000256" key="1">
    <source>
        <dbReference type="ARBA" id="ARBA00000677"/>
    </source>
</evidence>
<keyword evidence="6" id="KW-0645">Protease</keyword>
<dbReference type="InterPro" id="IPR019533">
    <property type="entry name" value="Peptidase_S26"/>
</dbReference>
<dbReference type="PROSITE" id="PS00761">
    <property type="entry name" value="SPASE_I_3"/>
    <property type="match status" value="1"/>
</dbReference>
<proteinExistence type="inferred from homology"/>
<comment type="caution">
    <text evidence="9">The sequence shown here is derived from an EMBL/GenBank/DDBJ whole genome shotgun (WGS) entry which is preliminary data.</text>
</comment>
<evidence type="ECO:0000256" key="4">
    <source>
        <dbReference type="ARBA" id="ARBA00013208"/>
    </source>
</evidence>
<organism evidence="9 10">
    <name type="scientific">Streptomyces hazeniae</name>
    <dbReference type="NCBI Taxonomy" id="3075538"/>
    <lineage>
        <taxon>Bacteria</taxon>
        <taxon>Bacillati</taxon>
        <taxon>Actinomycetota</taxon>
        <taxon>Actinomycetes</taxon>
        <taxon>Kitasatosporales</taxon>
        <taxon>Streptomycetaceae</taxon>
        <taxon>Streptomyces</taxon>
    </lineage>
</organism>
<keyword evidence="6" id="KW-1133">Transmembrane helix</keyword>
<reference evidence="10" key="1">
    <citation type="submission" date="2023-07" db="EMBL/GenBank/DDBJ databases">
        <title>30 novel species of actinomycetes from the DSMZ collection.</title>
        <authorList>
            <person name="Nouioui I."/>
        </authorList>
    </citation>
    <scope>NUCLEOTIDE SEQUENCE [LARGE SCALE GENOMIC DNA]</scope>
    <source>
        <strain evidence="10">DSM 42041</strain>
    </source>
</reference>
<name>A0ABU2NRX7_9ACTN</name>
<feature type="transmembrane region" description="Helical" evidence="6">
    <location>
        <begin position="59"/>
        <end position="83"/>
    </location>
</feature>
<evidence type="ECO:0000259" key="8">
    <source>
        <dbReference type="Pfam" id="PF10502"/>
    </source>
</evidence>
<comment type="subcellular location">
    <subcellularLocation>
        <location evidence="2">Cell membrane</location>
        <topology evidence="2">Single-pass type II membrane protein</topology>
    </subcellularLocation>
    <subcellularLocation>
        <location evidence="6">Membrane</location>
        <topology evidence="6">Single-pass type II membrane protein</topology>
    </subcellularLocation>
</comment>
<dbReference type="PRINTS" id="PR00727">
    <property type="entry name" value="LEADERPTASE"/>
</dbReference>
<dbReference type="EC" id="3.4.21.89" evidence="4 6"/>
<feature type="region of interest" description="Disordered" evidence="7">
    <location>
        <begin position="315"/>
        <end position="340"/>
    </location>
</feature>
<keyword evidence="6" id="KW-0472">Membrane</keyword>
<dbReference type="InterPro" id="IPR000223">
    <property type="entry name" value="Pept_S26A_signal_pept_1"/>
</dbReference>
<evidence type="ECO:0000256" key="7">
    <source>
        <dbReference type="SAM" id="MobiDB-lite"/>
    </source>
</evidence>
<dbReference type="InterPro" id="IPR019758">
    <property type="entry name" value="Pept_S26A_signal_pept_1_CS"/>
</dbReference>
<evidence type="ECO:0000313" key="9">
    <source>
        <dbReference type="EMBL" id="MDT0378752.1"/>
    </source>
</evidence>
<feature type="domain" description="Peptidase S26" evidence="8">
    <location>
        <begin position="61"/>
        <end position="255"/>
    </location>
</feature>
<keyword evidence="10" id="KW-1185">Reference proteome</keyword>
<dbReference type="EMBL" id="JAVREQ010000005">
    <property type="protein sequence ID" value="MDT0378752.1"/>
    <property type="molecule type" value="Genomic_DNA"/>
</dbReference>
<dbReference type="SUPFAM" id="SSF51306">
    <property type="entry name" value="LexA/Signal peptidase"/>
    <property type="match status" value="1"/>
</dbReference>
<evidence type="ECO:0000256" key="2">
    <source>
        <dbReference type="ARBA" id="ARBA00004401"/>
    </source>
</evidence>
<gene>
    <name evidence="9" type="primary">lepB</name>
    <name evidence="9" type="ORF">RM572_08170</name>
</gene>
<keyword evidence="5 6" id="KW-0378">Hydrolase</keyword>
<dbReference type="Proteomes" id="UP001183414">
    <property type="component" value="Unassembled WGS sequence"/>
</dbReference>
<feature type="region of interest" description="Disordered" evidence="7">
    <location>
        <begin position="1"/>
        <end position="45"/>
    </location>
</feature>
<evidence type="ECO:0000256" key="3">
    <source>
        <dbReference type="ARBA" id="ARBA00009370"/>
    </source>
</evidence>
<sequence>MGRRGRPAGHHRRPDATPPPQPSADRPATLRGPGEGRADRRRAAKRIKRRRRLSVTKEIPILIGIALVIALVLKTFLVQAFVIPSGSMEQTIRIGDRVVVDKLTPWFGGRPERGDVVVFQDPGGWLDGEPQQQQQGSDPVGVKQVKDLLTFVGLLPSDDEQDLIKRVVAVGGDRVRCCGSDGRITVNGHPVDEPYLYPGNAPSKIEFDVTVPEGRYFVMGDHRGNSADSRYHLDSPGRGTVPEELIVGRAMVVAWPVDHWQRLSENETFAAVPDPSGTEATAQAAEENRRSGLPSPLELSLVVTVVGLARYRDRRKRSVRSESGGHGLRRAVRSRLSRGT</sequence>
<dbReference type="NCBIfam" id="TIGR02227">
    <property type="entry name" value="sigpep_I_bact"/>
    <property type="match status" value="1"/>
</dbReference>
<comment type="similarity">
    <text evidence="3 6">Belongs to the peptidase S26 family.</text>
</comment>